<dbReference type="PANTHER" id="PTHR30460">
    <property type="entry name" value="MODERATE CONDUCTANCE MECHANOSENSITIVE CHANNEL YBIO"/>
    <property type="match status" value="1"/>
</dbReference>
<evidence type="ECO:0000256" key="7">
    <source>
        <dbReference type="SAM" id="MobiDB-lite"/>
    </source>
</evidence>
<feature type="domain" description="Mechanosensitive ion channel transmembrane helices 2/3" evidence="12">
    <location>
        <begin position="547"/>
        <end position="586"/>
    </location>
</feature>
<proteinExistence type="inferred from homology"/>
<feature type="chain" id="PRO_5045486272" evidence="9">
    <location>
        <begin position="27"/>
        <end position="814"/>
    </location>
</feature>
<feature type="transmembrane region" description="Helical" evidence="8">
    <location>
        <begin position="258"/>
        <end position="279"/>
    </location>
</feature>
<feature type="transmembrane region" description="Helical" evidence="8">
    <location>
        <begin position="291"/>
        <end position="311"/>
    </location>
</feature>
<comment type="caution">
    <text evidence="13">The sequence shown here is derived from an EMBL/GenBank/DDBJ whole genome shotgun (WGS) entry which is preliminary data.</text>
</comment>
<dbReference type="InterPro" id="IPR010920">
    <property type="entry name" value="LSM_dom_sf"/>
</dbReference>
<keyword evidence="14" id="KW-1185">Reference proteome</keyword>
<feature type="domain" description="Mechanosensitive ion channel MscS C-terminal" evidence="11">
    <location>
        <begin position="662"/>
        <end position="743"/>
    </location>
</feature>
<dbReference type="EMBL" id="JAPMOU010000040">
    <property type="protein sequence ID" value="MDE1464705.1"/>
    <property type="molecule type" value="Genomic_DNA"/>
</dbReference>
<dbReference type="InterPro" id="IPR049278">
    <property type="entry name" value="MS_channel_C"/>
</dbReference>
<comment type="subcellular location">
    <subcellularLocation>
        <location evidence="1">Cell membrane</location>
        <topology evidence="1">Multi-pass membrane protein</topology>
    </subcellularLocation>
</comment>
<dbReference type="Proteomes" id="UP001528823">
    <property type="component" value="Unassembled WGS sequence"/>
</dbReference>
<dbReference type="InterPro" id="IPR011066">
    <property type="entry name" value="MscS_channel_C_sf"/>
</dbReference>
<dbReference type="Pfam" id="PF21082">
    <property type="entry name" value="MS_channel_3rd"/>
    <property type="match status" value="1"/>
</dbReference>
<dbReference type="InterPro" id="IPR023408">
    <property type="entry name" value="MscS_beta-dom_sf"/>
</dbReference>
<evidence type="ECO:0000256" key="3">
    <source>
        <dbReference type="ARBA" id="ARBA00022475"/>
    </source>
</evidence>
<feature type="transmembrane region" description="Helical" evidence="8">
    <location>
        <begin position="542"/>
        <end position="561"/>
    </location>
</feature>
<dbReference type="Gene3D" id="3.30.70.100">
    <property type="match status" value="1"/>
</dbReference>
<keyword evidence="5 8" id="KW-1133">Transmembrane helix</keyword>
<feature type="transmembrane region" description="Helical" evidence="8">
    <location>
        <begin position="219"/>
        <end position="238"/>
    </location>
</feature>
<evidence type="ECO:0000256" key="5">
    <source>
        <dbReference type="ARBA" id="ARBA00022989"/>
    </source>
</evidence>
<feature type="domain" description="Mechanosensitive ion channel MscS" evidence="10">
    <location>
        <begin position="588"/>
        <end position="652"/>
    </location>
</feature>
<evidence type="ECO:0000256" key="4">
    <source>
        <dbReference type="ARBA" id="ARBA00022692"/>
    </source>
</evidence>
<dbReference type="PANTHER" id="PTHR30460:SF0">
    <property type="entry name" value="MODERATE CONDUCTANCE MECHANOSENSITIVE CHANNEL YBIO"/>
    <property type="match status" value="1"/>
</dbReference>
<dbReference type="SUPFAM" id="SSF82861">
    <property type="entry name" value="Mechanosensitive channel protein MscS (YggB), transmembrane region"/>
    <property type="match status" value="1"/>
</dbReference>
<evidence type="ECO:0000313" key="13">
    <source>
        <dbReference type="EMBL" id="MDE1464705.1"/>
    </source>
</evidence>
<feature type="transmembrane region" description="Helical" evidence="8">
    <location>
        <begin position="133"/>
        <end position="151"/>
    </location>
</feature>
<feature type="transmembrane region" description="Helical" evidence="8">
    <location>
        <begin position="484"/>
        <end position="502"/>
    </location>
</feature>
<evidence type="ECO:0000256" key="2">
    <source>
        <dbReference type="ARBA" id="ARBA00008017"/>
    </source>
</evidence>
<evidence type="ECO:0000256" key="8">
    <source>
        <dbReference type="SAM" id="Phobius"/>
    </source>
</evidence>
<dbReference type="Pfam" id="PF00924">
    <property type="entry name" value="MS_channel_2nd"/>
    <property type="match status" value="1"/>
</dbReference>
<keyword evidence="3" id="KW-1003">Cell membrane</keyword>
<name>A0ABT5UEB3_9GAMM</name>
<feature type="region of interest" description="Disordered" evidence="7">
    <location>
        <begin position="327"/>
        <end position="350"/>
    </location>
</feature>
<dbReference type="InterPro" id="IPR011014">
    <property type="entry name" value="MscS_channel_TM-2"/>
</dbReference>
<comment type="similarity">
    <text evidence="2">Belongs to the MscS (TC 1.A.23) family.</text>
</comment>
<evidence type="ECO:0000259" key="10">
    <source>
        <dbReference type="Pfam" id="PF00924"/>
    </source>
</evidence>
<feature type="transmembrane region" description="Helical" evidence="8">
    <location>
        <begin position="186"/>
        <end position="207"/>
    </location>
</feature>
<evidence type="ECO:0000256" key="9">
    <source>
        <dbReference type="SAM" id="SignalP"/>
    </source>
</evidence>
<evidence type="ECO:0000313" key="14">
    <source>
        <dbReference type="Proteomes" id="UP001528823"/>
    </source>
</evidence>
<dbReference type="SUPFAM" id="SSF82689">
    <property type="entry name" value="Mechanosensitive channel protein MscS (YggB), C-terminal domain"/>
    <property type="match status" value="1"/>
</dbReference>
<sequence>MMIQHCRLPQYLCIMLLVVITQLGSAAEVGSLTSSTNASSETVDQLYESRPSNPQQVSNYVAPLDDQQARALLIKSLSTQAAADAKKQNVLSGFQQKQRLKASLKRLHQQLNDARVIFYSLFLKASGDQGWPGILWLVVVFLTMCAIGWVAEKLMGSKLQALNQRISLQETHQWTTLLGYFSLRTLFDLISIGFFAATGSLTVVIFFDLPNDMESTLFNYFFALINFRVIYVLSRALFAPYSKGIRPLPLHCNDARKFHHWVLLFTAVYVFGVYTSDLWFELGMPLELQRFLTVTCMGLSLAGILLLFTWINRKQIANLFSDQPLASATQPVSPVTDDEDSTGKQSTTQSETVTSCQTTLTSLPKQLLSQVWPFLFTLWIAALWFVWAFNFFLDNEALYRRVDLAWWLTLLFPIADRLFHKLLTKLVTIKWLQSRTFPERSHQFIHIIQTGFRTLLFGTAIVALAEAWGFGALAIINTEFGQRIISAGLDILITLLTAYILWEIIHSAIERHLPEPVTEEGSSLEGEGGGAGASRVETLLPLLRTFLLAIIVVSVIISILHSLGVQIGPLLAGAGVVGIAIGFGAQKLVQDIISGIFFLWDDAFRRGEYIEAGGLRGTVEHISVRSMRLRHHLGAVQTLPYSEIATVKNLSRDWITMKLELRLPYDTDIEKVRKIIKKVGQKMMEDEEMGPNMILPLKSQGVLRVEESALIVRMKFTCKPGEQWVIRREAYRRVKEALEENGIYFAHREVKVALPKELEEKLVGNQEDGSATPITLQKAAAAAADSIIASDELKKQNRIDDEKADDLGSDEGSA</sequence>
<dbReference type="Gene3D" id="1.10.287.1260">
    <property type="match status" value="1"/>
</dbReference>
<feature type="signal peptide" evidence="9">
    <location>
        <begin position="1"/>
        <end position="26"/>
    </location>
</feature>
<dbReference type="InterPro" id="IPR045276">
    <property type="entry name" value="YbiO_bact"/>
</dbReference>
<evidence type="ECO:0000256" key="1">
    <source>
        <dbReference type="ARBA" id="ARBA00004651"/>
    </source>
</evidence>
<dbReference type="SUPFAM" id="SSF50182">
    <property type="entry name" value="Sm-like ribonucleoproteins"/>
    <property type="match status" value="1"/>
</dbReference>
<protein>
    <submittedName>
        <fullName evidence="13">Mechanosensitive ion channel family protein</fullName>
    </submittedName>
</protein>
<evidence type="ECO:0000259" key="12">
    <source>
        <dbReference type="Pfam" id="PF21088"/>
    </source>
</evidence>
<dbReference type="Gene3D" id="2.30.30.60">
    <property type="match status" value="1"/>
</dbReference>
<keyword evidence="6 8" id="KW-0472">Membrane</keyword>
<feature type="transmembrane region" description="Helical" evidence="8">
    <location>
        <begin position="371"/>
        <end position="392"/>
    </location>
</feature>
<feature type="transmembrane region" description="Helical" evidence="8">
    <location>
        <begin position="567"/>
        <end position="585"/>
    </location>
</feature>
<reference evidence="13 14" key="1">
    <citation type="submission" date="2022-11" db="EMBL/GenBank/DDBJ databases">
        <title>Spartinivicinus poritis sp. nov., isolated from scleractinian coral Porites lutea.</title>
        <authorList>
            <person name="Zhang G."/>
            <person name="Cai L."/>
            <person name="Wei Q."/>
        </authorList>
    </citation>
    <scope>NUCLEOTIDE SEQUENCE [LARGE SCALE GENOMIC DNA]</scope>
    <source>
        <strain evidence="13 14">A2-2</strain>
    </source>
</reference>
<dbReference type="InterPro" id="IPR049142">
    <property type="entry name" value="MS_channel_1st"/>
</dbReference>
<dbReference type="InterPro" id="IPR006685">
    <property type="entry name" value="MscS_channel_2nd"/>
</dbReference>
<accession>A0ABT5UEB3</accession>
<dbReference type="Pfam" id="PF21088">
    <property type="entry name" value="MS_channel_1st"/>
    <property type="match status" value="1"/>
</dbReference>
<evidence type="ECO:0000256" key="6">
    <source>
        <dbReference type="ARBA" id="ARBA00023136"/>
    </source>
</evidence>
<keyword evidence="4 8" id="KW-0812">Transmembrane</keyword>
<organism evidence="13 14">
    <name type="scientific">Spartinivicinus poritis</name>
    <dbReference type="NCBI Taxonomy" id="2994640"/>
    <lineage>
        <taxon>Bacteria</taxon>
        <taxon>Pseudomonadati</taxon>
        <taxon>Pseudomonadota</taxon>
        <taxon>Gammaproteobacteria</taxon>
        <taxon>Oceanospirillales</taxon>
        <taxon>Zooshikellaceae</taxon>
        <taxon>Spartinivicinus</taxon>
    </lineage>
</organism>
<keyword evidence="9" id="KW-0732">Signal</keyword>
<gene>
    <name evidence="13" type="ORF">ORQ98_22325</name>
</gene>
<evidence type="ECO:0000259" key="11">
    <source>
        <dbReference type="Pfam" id="PF21082"/>
    </source>
</evidence>